<gene>
    <name evidence="1" type="ORF">E5329_26450</name>
</gene>
<protein>
    <submittedName>
        <fullName evidence="1">AAA family ATPase</fullName>
    </submittedName>
</protein>
<proteinExistence type="predicted"/>
<keyword evidence="2" id="KW-1185">Reference proteome</keyword>
<sequence length="404" mass="45791">MAKLDQIEQFNIGNIFPESYEDTYLATRHIAEKPIDIPENVIVKLKEKIVENGVYFGDDNLLREIVAGLVKGNIILQGPPGTGKTTLAKIICEVFHVNFDEATAISDWTTYDTIGGLQPDTDEAGHEILKGKNGCIVESIIHCCNSVVQNEHYDGAKQASWLILDELNRCEIDKVFGELFTAFGNDSLTTAKSIRLWYEKDENKKCIYIPNRYRIIGAMNNIDKNFVFDISQGLSRRFTFIEILPPAEEYFETEVENAKIQAKKRVIGKVGNYGAQKINDSFFETLNNHGAFLSSEREMKDFIRHIRYQRAEDASYLGLALGTAQIIDAYETLYISLILDGSDFAILEKKDVLSMIDMVVASRIVPQIDGFDYMKLNAFYTAISEKSEFNMFDKSKSAILKYIH</sequence>
<comment type="caution">
    <text evidence="1">The sequence shown here is derived from an EMBL/GenBank/DDBJ whole genome shotgun (WGS) entry which is preliminary data.</text>
</comment>
<dbReference type="EMBL" id="SRYA01000111">
    <property type="protein sequence ID" value="TGY87704.1"/>
    <property type="molecule type" value="Genomic_DNA"/>
</dbReference>
<evidence type="ECO:0000313" key="1">
    <source>
        <dbReference type="EMBL" id="TGY87704.1"/>
    </source>
</evidence>
<organism evidence="1 2">
    <name type="scientific">Petralouisia muris</name>
    <dbReference type="NCBI Taxonomy" id="3032872"/>
    <lineage>
        <taxon>Bacteria</taxon>
        <taxon>Bacillati</taxon>
        <taxon>Bacillota</taxon>
        <taxon>Clostridia</taxon>
        <taxon>Lachnospirales</taxon>
        <taxon>Lachnospiraceae</taxon>
        <taxon>Petralouisia</taxon>
    </lineage>
</organism>
<accession>A0AC61RMQ0</accession>
<reference evidence="1" key="1">
    <citation type="submission" date="2019-04" db="EMBL/GenBank/DDBJ databases">
        <title>Microbes associate with the intestines of laboratory mice.</title>
        <authorList>
            <person name="Navarre W."/>
            <person name="Wong E."/>
            <person name="Huang K."/>
            <person name="Tropini C."/>
            <person name="Ng K."/>
            <person name="Yu B."/>
        </authorList>
    </citation>
    <scope>NUCLEOTIDE SEQUENCE</scope>
    <source>
        <strain evidence="1">NM01_1-7b</strain>
    </source>
</reference>
<evidence type="ECO:0000313" key="2">
    <source>
        <dbReference type="Proteomes" id="UP000304953"/>
    </source>
</evidence>
<dbReference type="Proteomes" id="UP000304953">
    <property type="component" value="Unassembled WGS sequence"/>
</dbReference>
<name>A0AC61RMQ0_9FIRM</name>